<feature type="region of interest" description="Disordered" evidence="1">
    <location>
        <begin position="104"/>
        <end position="140"/>
    </location>
</feature>
<accession>A0A8S9ZJA0</accession>
<keyword evidence="2" id="KW-0812">Transmembrane</keyword>
<keyword evidence="2" id="KW-1133">Transmembrane helix</keyword>
<comment type="caution">
    <text evidence="3">The sequence shown here is derived from an EMBL/GenBank/DDBJ whole genome shotgun (WGS) entry which is preliminary data.</text>
</comment>
<dbReference type="EMBL" id="JABEBT010000081">
    <property type="protein sequence ID" value="KAF7633261.1"/>
    <property type="molecule type" value="Genomic_DNA"/>
</dbReference>
<organism evidence="3 4">
    <name type="scientific">Meloidogyne graminicola</name>
    <dbReference type="NCBI Taxonomy" id="189291"/>
    <lineage>
        <taxon>Eukaryota</taxon>
        <taxon>Metazoa</taxon>
        <taxon>Ecdysozoa</taxon>
        <taxon>Nematoda</taxon>
        <taxon>Chromadorea</taxon>
        <taxon>Rhabditida</taxon>
        <taxon>Tylenchina</taxon>
        <taxon>Tylenchomorpha</taxon>
        <taxon>Tylenchoidea</taxon>
        <taxon>Meloidogynidae</taxon>
        <taxon>Meloidogyninae</taxon>
        <taxon>Meloidogyne</taxon>
    </lineage>
</organism>
<feature type="transmembrane region" description="Helical" evidence="2">
    <location>
        <begin position="52"/>
        <end position="71"/>
    </location>
</feature>
<evidence type="ECO:0000313" key="4">
    <source>
        <dbReference type="Proteomes" id="UP000605970"/>
    </source>
</evidence>
<sequence length="159" mass="18789">MIKKRNALHLSKREWRLGRIAVLYPIHLYLIQIQCSTILANTYKQRQKKRCWIVHINRVICLLILLLSKIMEISLLMMKESCGPSMVMRVTTQRQEIFYSSPGRSNNAIRRFPRADDVRGGEGQRRNFQKDQKNNKNTKPKIKQLNMLAYEENESICIK</sequence>
<name>A0A8S9ZJA0_9BILA</name>
<gene>
    <name evidence="3" type="ORF">Mgra_00007362</name>
</gene>
<evidence type="ECO:0000256" key="1">
    <source>
        <dbReference type="SAM" id="MobiDB-lite"/>
    </source>
</evidence>
<dbReference type="OrthoDB" id="5905916at2759"/>
<evidence type="ECO:0000313" key="3">
    <source>
        <dbReference type="EMBL" id="KAF7633261.1"/>
    </source>
</evidence>
<dbReference type="Proteomes" id="UP000605970">
    <property type="component" value="Unassembled WGS sequence"/>
</dbReference>
<keyword evidence="2" id="KW-0472">Membrane</keyword>
<feature type="compositionally biased region" description="Basic and acidic residues" evidence="1">
    <location>
        <begin position="113"/>
        <end position="134"/>
    </location>
</feature>
<dbReference type="AlphaFoldDB" id="A0A8S9ZJA0"/>
<keyword evidence="4" id="KW-1185">Reference proteome</keyword>
<evidence type="ECO:0000256" key="2">
    <source>
        <dbReference type="SAM" id="Phobius"/>
    </source>
</evidence>
<protein>
    <submittedName>
        <fullName evidence="3">Uncharacterized protein</fullName>
    </submittedName>
</protein>
<proteinExistence type="predicted"/>
<reference evidence="3" key="1">
    <citation type="journal article" date="2020" name="Ecol. Evol.">
        <title>Genome structure and content of the rice root-knot nematode (Meloidogyne graminicola).</title>
        <authorList>
            <person name="Phan N.T."/>
            <person name="Danchin E.G.J."/>
            <person name="Klopp C."/>
            <person name="Perfus-Barbeoch L."/>
            <person name="Kozlowski D.K."/>
            <person name="Koutsovoulos G.D."/>
            <person name="Lopez-Roques C."/>
            <person name="Bouchez O."/>
            <person name="Zahm M."/>
            <person name="Besnard G."/>
            <person name="Bellafiore S."/>
        </authorList>
    </citation>
    <scope>NUCLEOTIDE SEQUENCE</scope>
    <source>
        <strain evidence="3">VN-18</strain>
    </source>
</reference>